<accession>A0A2G9RQW6</accession>
<sequence length="79" mass="9371">MEKDQVEEITYDVAQYIKFEMPVLNSFIMKLKEEEDREITKLTRRYSRAIIRLLCVLRTNCTDETARKQQKGATKIVAE</sequence>
<dbReference type="EMBL" id="KV930019">
    <property type="protein sequence ID" value="PIO30267.1"/>
    <property type="molecule type" value="Genomic_DNA"/>
</dbReference>
<name>A0A2G9RQW6_AQUCT</name>
<gene>
    <name evidence="2" type="ORF">AB205_0136320</name>
</gene>
<dbReference type="CDD" id="cd21894">
    <property type="entry name" value="SARAH_RASSF4"/>
    <property type="match status" value="1"/>
</dbReference>
<proteinExistence type="predicted"/>
<dbReference type="OrthoDB" id="9976881at2759"/>
<protein>
    <recommendedName>
        <fullName evidence="1">SARAH domain-containing protein</fullName>
    </recommendedName>
</protein>
<dbReference type="InterPro" id="IPR011524">
    <property type="entry name" value="SARAH_dom"/>
</dbReference>
<dbReference type="Pfam" id="PF16517">
    <property type="entry name" value="Nore1-SARAH"/>
    <property type="match status" value="1"/>
</dbReference>
<evidence type="ECO:0000313" key="3">
    <source>
        <dbReference type="Proteomes" id="UP000228934"/>
    </source>
</evidence>
<keyword evidence="3" id="KW-1185">Reference proteome</keyword>
<organism evidence="2 3">
    <name type="scientific">Aquarana catesbeiana</name>
    <name type="common">American bullfrog</name>
    <name type="synonym">Rana catesbeiana</name>
    <dbReference type="NCBI Taxonomy" id="8400"/>
    <lineage>
        <taxon>Eukaryota</taxon>
        <taxon>Metazoa</taxon>
        <taxon>Chordata</taxon>
        <taxon>Craniata</taxon>
        <taxon>Vertebrata</taxon>
        <taxon>Euteleostomi</taxon>
        <taxon>Amphibia</taxon>
        <taxon>Batrachia</taxon>
        <taxon>Anura</taxon>
        <taxon>Neobatrachia</taxon>
        <taxon>Ranoidea</taxon>
        <taxon>Ranidae</taxon>
        <taxon>Aquarana</taxon>
    </lineage>
</organism>
<feature type="domain" description="SARAH" evidence="1">
    <location>
        <begin position="13"/>
        <end position="60"/>
    </location>
</feature>
<dbReference type="GO" id="GO:0007165">
    <property type="term" value="P:signal transduction"/>
    <property type="evidence" value="ECO:0007669"/>
    <property type="project" value="InterPro"/>
</dbReference>
<reference evidence="3" key="1">
    <citation type="journal article" date="2017" name="Nat. Commun.">
        <title>The North American bullfrog draft genome provides insight into hormonal regulation of long noncoding RNA.</title>
        <authorList>
            <person name="Hammond S.A."/>
            <person name="Warren R.L."/>
            <person name="Vandervalk B.P."/>
            <person name="Kucuk E."/>
            <person name="Khan H."/>
            <person name="Gibb E.A."/>
            <person name="Pandoh P."/>
            <person name="Kirk H."/>
            <person name="Zhao Y."/>
            <person name="Jones M."/>
            <person name="Mungall A.J."/>
            <person name="Coope R."/>
            <person name="Pleasance S."/>
            <person name="Moore R.A."/>
            <person name="Holt R.A."/>
            <person name="Round J.M."/>
            <person name="Ohora S."/>
            <person name="Walle B.V."/>
            <person name="Veldhoen N."/>
            <person name="Helbing C.C."/>
            <person name="Birol I."/>
        </authorList>
    </citation>
    <scope>NUCLEOTIDE SEQUENCE [LARGE SCALE GENOMIC DNA]</scope>
</reference>
<dbReference type="AlphaFoldDB" id="A0A2G9RQW6"/>
<dbReference type="Proteomes" id="UP000228934">
    <property type="component" value="Unassembled WGS sequence"/>
</dbReference>
<evidence type="ECO:0000259" key="1">
    <source>
        <dbReference type="PROSITE" id="PS50951"/>
    </source>
</evidence>
<evidence type="ECO:0000313" key="2">
    <source>
        <dbReference type="EMBL" id="PIO30267.1"/>
    </source>
</evidence>
<dbReference type="PROSITE" id="PS50951">
    <property type="entry name" value="SARAH"/>
    <property type="match status" value="1"/>
</dbReference>